<evidence type="ECO:0000313" key="8">
    <source>
        <dbReference type="EMBL" id="NBI33518.1"/>
    </source>
</evidence>
<dbReference type="FunFam" id="3.30.1360.40:FF:000001">
    <property type="entry name" value="Ribosome-recycling factor"/>
    <property type="match status" value="1"/>
</dbReference>
<evidence type="ECO:0000256" key="3">
    <source>
        <dbReference type="ARBA" id="ARBA00022490"/>
    </source>
</evidence>
<dbReference type="PANTHER" id="PTHR20982">
    <property type="entry name" value="RIBOSOME RECYCLING FACTOR"/>
    <property type="match status" value="1"/>
</dbReference>
<feature type="domain" description="Ribosome recycling factor" evidence="7">
    <location>
        <begin position="21"/>
        <end position="183"/>
    </location>
</feature>
<evidence type="ECO:0000256" key="4">
    <source>
        <dbReference type="ARBA" id="ARBA00022917"/>
    </source>
</evidence>
<keyword evidence="4 6" id="KW-0648">Protein biosynthesis</keyword>
<evidence type="ECO:0000256" key="2">
    <source>
        <dbReference type="ARBA" id="ARBA00005912"/>
    </source>
</evidence>
<dbReference type="InterPro" id="IPR002661">
    <property type="entry name" value="Ribosome_recyc_fac"/>
</dbReference>
<name>A0A7C9JM12_9BACT</name>
<dbReference type="HAMAP" id="MF_00040">
    <property type="entry name" value="RRF"/>
    <property type="match status" value="1"/>
</dbReference>
<comment type="caution">
    <text evidence="8">The sequence shown here is derived from an EMBL/GenBank/DDBJ whole genome shotgun (WGS) entry which is preliminary data.</text>
</comment>
<evidence type="ECO:0000256" key="5">
    <source>
        <dbReference type="ARBA" id="ARBA00025050"/>
    </source>
</evidence>
<organism evidence="8">
    <name type="scientific">Muribaculaceae bacterium Z82</name>
    <dbReference type="NCBI Taxonomy" id="2304548"/>
    <lineage>
        <taxon>Bacteria</taxon>
        <taxon>Pseudomonadati</taxon>
        <taxon>Bacteroidota</taxon>
        <taxon>Bacteroidia</taxon>
        <taxon>Bacteroidales</taxon>
        <taxon>Muribaculaceae</taxon>
    </lineage>
</organism>
<dbReference type="SUPFAM" id="SSF55194">
    <property type="entry name" value="Ribosome recycling factor, RRF"/>
    <property type="match status" value="1"/>
</dbReference>
<dbReference type="InterPro" id="IPR036191">
    <property type="entry name" value="RRF_sf"/>
</dbReference>
<dbReference type="GO" id="GO:0043023">
    <property type="term" value="F:ribosomal large subunit binding"/>
    <property type="evidence" value="ECO:0007669"/>
    <property type="project" value="TreeGrafter"/>
</dbReference>
<dbReference type="GO" id="GO:0005737">
    <property type="term" value="C:cytoplasm"/>
    <property type="evidence" value="ECO:0007669"/>
    <property type="project" value="UniProtKB-SubCell"/>
</dbReference>
<reference evidence="8" key="1">
    <citation type="submission" date="2018-08" db="EMBL/GenBank/DDBJ databases">
        <title>Murine metabolic-syndrome-specific gut microbial biobank.</title>
        <authorList>
            <person name="Liu C."/>
        </authorList>
    </citation>
    <scope>NUCLEOTIDE SEQUENCE [LARGE SCALE GENOMIC DNA]</scope>
    <source>
        <strain evidence="8">Z82</strain>
    </source>
</reference>
<dbReference type="GO" id="GO:0006415">
    <property type="term" value="P:translational termination"/>
    <property type="evidence" value="ECO:0007669"/>
    <property type="project" value="UniProtKB-UniRule"/>
</dbReference>
<evidence type="ECO:0000256" key="6">
    <source>
        <dbReference type="HAMAP-Rule" id="MF_00040"/>
    </source>
</evidence>
<dbReference type="InterPro" id="IPR023584">
    <property type="entry name" value="Ribosome_recyc_fac_dom"/>
</dbReference>
<dbReference type="Gene3D" id="1.10.132.20">
    <property type="entry name" value="Ribosome-recycling factor"/>
    <property type="match status" value="1"/>
</dbReference>
<evidence type="ECO:0000256" key="1">
    <source>
        <dbReference type="ARBA" id="ARBA00004496"/>
    </source>
</evidence>
<dbReference type="Pfam" id="PF01765">
    <property type="entry name" value="RRF"/>
    <property type="match status" value="1"/>
</dbReference>
<comment type="subcellular location">
    <subcellularLocation>
        <location evidence="1 6">Cytoplasm</location>
    </subcellularLocation>
</comment>
<dbReference type="Gene3D" id="3.30.1360.40">
    <property type="match status" value="1"/>
</dbReference>
<accession>A0A7C9JM12</accession>
<dbReference type="EMBL" id="QWKH01000002">
    <property type="protein sequence ID" value="NBI33518.1"/>
    <property type="molecule type" value="Genomic_DNA"/>
</dbReference>
<dbReference type="AlphaFoldDB" id="A0A7C9JM12"/>
<keyword evidence="3 6" id="KW-0963">Cytoplasm</keyword>
<proteinExistence type="inferred from homology"/>
<gene>
    <name evidence="6" type="primary">frr</name>
    <name evidence="8" type="ORF">D1639_00390</name>
</gene>
<comment type="function">
    <text evidence="5 6">Responsible for the release of ribosomes from messenger RNA at the termination of protein biosynthesis. May increase the efficiency of translation by recycling ribosomes from one round of translation to another.</text>
</comment>
<dbReference type="CDD" id="cd00520">
    <property type="entry name" value="RRF"/>
    <property type="match status" value="1"/>
</dbReference>
<protein>
    <recommendedName>
        <fullName evidence="6">Ribosome-recycling factor</fullName>
        <shortName evidence="6">RRF</shortName>
    </recommendedName>
    <alternativeName>
        <fullName evidence="6">Ribosome-releasing factor</fullName>
    </alternativeName>
</protein>
<evidence type="ECO:0000259" key="7">
    <source>
        <dbReference type="Pfam" id="PF01765"/>
    </source>
</evidence>
<dbReference type="PANTHER" id="PTHR20982:SF3">
    <property type="entry name" value="MITOCHONDRIAL RIBOSOME RECYCLING FACTOR PSEUDO 1"/>
    <property type="match status" value="1"/>
</dbReference>
<sequence length="185" mass="20770">MIEDVMLTAEERMDKALSSLHEAFAKVRTGRANAMILDRIKVDYYGVPTPVNQMAGVKTPDAHLLVIEPWDKGTLGAIEHAILQSDLGVTPSNDGSCIRLPFPSLTEERRRELVKQCKTYAEEARVAVRNARRDANAAIEKSVKNDNLPEDEQRRAEAEVQKMTDKYIASVDEAFKKKEAEVMEI</sequence>
<dbReference type="FunFam" id="1.10.132.20:FF:000001">
    <property type="entry name" value="Ribosome-recycling factor"/>
    <property type="match status" value="1"/>
</dbReference>
<comment type="similarity">
    <text evidence="2 6">Belongs to the RRF family.</text>
</comment>
<dbReference type="NCBIfam" id="TIGR00496">
    <property type="entry name" value="frr"/>
    <property type="match status" value="1"/>
</dbReference>